<organismHost>
    <name type="scientific">Ornithodoros moubata</name>
    <name type="common">Soft tick</name>
    <name type="synonym">Argasid tick</name>
    <dbReference type="NCBI Taxonomy" id="6938"/>
</organismHost>
<keyword evidence="1" id="KW-0472">Membrane</keyword>
<name>A0A5B8XD50_ASF</name>
<reference evidence="3" key="1">
    <citation type="submission" date="2019-07" db="EMBL/GenBank/DDBJ databases">
        <title>Complete genome sequence of virulent African swine fever virus isolated from a domestic pig in Ukraine.</title>
        <authorList>
            <person name="Kovalenko G."/>
            <person name="Ducluzeau A.-L."/>
            <person name="Ishchenko L."/>
            <person name="Sushko M."/>
            <person name="Sapachova M."/>
            <person name="Rudova N."/>
            <person name="Solodiankin O."/>
            <person name="Gerilovych A."/>
            <person name="Dagdag R."/>
            <person name="Redlinger M."/>
            <person name="Bezymennyi M."/>
            <person name="Frant M."/>
            <person name="Lange C.E."/>
            <person name="Dubchak I."/>
            <person name="Mezhenskyii A."/>
            <person name="Nychyk S."/>
            <person name="Bortz E."/>
            <person name="Drown D.M."/>
        </authorList>
    </citation>
    <scope>NUCLEOTIDE SEQUENCE [LARGE SCALE GENOMIC DNA]</scope>
</reference>
<organismHost>
    <name type="scientific">Potamochoerus larvatus</name>
    <name type="common">Bushpig</name>
    <dbReference type="NCBI Taxonomy" id="273792"/>
</organismHost>
<dbReference type="EMBL" id="MN194591">
    <property type="protein sequence ID" value="QED21566.1"/>
    <property type="molecule type" value="Genomic_DNA"/>
</dbReference>
<proteinExistence type="predicted"/>
<evidence type="ECO:0000313" key="3">
    <source>
        <dbReference type="Proteomes" id="UP000321214"/>
    </source>
</evidence>
<organismHost>
    <name type="scientific">Phacochoerus aethiopicus</name>
    <name type="common">Warthog</name>
    <dbReference type="NCBI Taxonomy" id="85517"/>
</organismHost>
<accession>A0A5B8XD50</accession>
<organismHost>
    <name type="scientific">Phacochoerus africanus</name>
    <name type="common">Warthog</name>
    <dbReference type="NCBI Taxonomy" id="41426"/>
</organismHost>
<keyword evidence="1" id="KW-1133">Transmembrane helix</keyword>
<protein>
    <submittedName>
        <fullName evidence="2">ASFV_G_ACD_00290</fullName>
    </submittedName>
</protein>
<dbReference type="Proteomes" id="UP000321214">
    <property type="component" value="Segment"/>
</dbReference>
<evidence type="ECO:0000256" key="1">
    <source>
        <dbReference type="SAM" id="Phobius"/>
    </source>
</evidence>
<organismHost>
    <name type="scientific">Sus scrofa</name>
    <name type="common">Pig</name>
    <dbReference type="NCBI Taxonomy" id="9823"/>
</organismHost>
<feature type="transmembrane region" description="Helical" evidence="1">
    <location>
        <begin position="7"/>
        <end position="23"/>
    </location>
</feature>
<organism evidence="2 3">
    <name type="scientific">African swine fever virus</name>
    <name type="common">ASFV</name>
    <dbReference type="NCBI Taxonomy" id="10497"/>
    <lineage>
        <taxon>Viruses</taxon>
        <taxon>Varidnaviria</taxon>
        <taxon>Bamfordvirae</taxon>
        <taxon>Nucleocytoviricota</taxon>
        <taxon>Pokkesviricetes</taxon>
        <taxon>Asfuvirales</taxon>
        <taxon>Asfarviridae</taxon>
        <taxon>Asfivirus</taxon>
        <taxon>Asfivirus haemorrhagiae</taxon>
    </lineage>
</organism>
<evidence type="ECO:0000313" key="2">
    <source>
        <dbReference type="EMBL" id="QED21566.1"/>
    </source>
</evidence>
<sequence length="41" mass="4687">MFELSSILIRGGVLIVLILLWIVEYNEDFIDAIMMNSSMPV</sequence>
<gene>
    <name evidence="2" type="primary">ASFV_G_ACD_4</name>
    <name evidence="2" type="ORF">ASFV_Kyiv_2016_131_00030</name>
</gene>
<organismHost>
    <name type="scientific">Ornithodoros</name>
    <name type="common">relapsing fever ticks</name>
    <dbReference type="NCBI Taxonomy" id="6937"/>
</organismHost>
<keyword evidence="1" id="KW-0812">Transmembrane</keyword>